<dbReference type="PANTHER" id="PTHR33337:SF40">
    <property type="entry name" value="CENP-V_GFA DOMAIN-CONTAINING PROTEIN-RELATED"/>
    <property type="match status" value="1"/>
</dbReference>
<evidence type="ECO:0000256" key="2">
    <source>
        <dbReference type="ARBA" id="ARBA00022723"/>
    </source>
</evidence>
<feature type="domain" description="CENP-V/GFA" evidence="5">
    <location>
        <begin position="4"/>
        <end position="119"/>
    </location>
</feature>
<gene>
    <name evidence="6" type="ORF">ENI26_10755</name>
</gene>
<evidence type="ECO:0000313" key="6">
    <source>
        <dbReference type="EMBL" id="HEC74832.1"/>
    </source>
</evidence>
<dbReference type="Proteomes" id="UP000886384">
    <property type="component" value="Unassembled WGS sequence"/>
</dbReference>
<protein>
    <submittedName>
        <fullName evidence="6">GFA family protein</fullName>
    </submittedName>
</protein>
<dbReference type="PROSITE" id="PS51891">
    <property type="entry name" value="CENP_V_GFA"/>
    <property type="match status" value="1"/>
</dbReference>
<keyword evidence="2" id="KW-0479">Metal-binding</keyword>
<comment type="caution">
    <text evidence="6">The sequence shown here is derived from an EMBL/GenBank/DDBJ whole genome shotgun (WGS) entry which is preliminary data.</text>
</comment>
<dbReference type="Gene3D" id="3.90.1590.10">
    <property type="entry name" value="glutathione-dependent formaldehyde- activating enzyme (gfa)"/>
    <property type="match status" value="1"/>
</dbReference>
<keyword evidence="4" id="KW-0456">Lyase</keyword>
<dbReference type="AlphaFoldDB" id="A0A7C2A872"/>
<dbReference type="GO" id="GO:0016846">
    <property type="term" value="F:carbon-sulfur lyase activity"/>
    <property type="evidence" value="ECO:0007669"/>
    <property type="project" value="InterPro"/>
</dbReference>
<dbReference type="Pfam" id="PF04828">
    <property type="entry name" value="GFA"/>
    <property type="match status" value="1"/>
</dbReference>
<dbReference type="PANTHER" id="PTHR33337">
    <property type="entry name" value="GFA DOMAIN-CONTAINING PROTEIN"/>
    <property type="match status" value="1"/>
</dbReference>
<dbReference type="GO" id="GO:0046872">
    <property type="term" value="F:metal ion binding"/>
    <property type="evidence" value="ECO:0007669"/>
    <property type="project" value="UniProtKB-KW"/>
</dbReference>
<keyword evidence="3" id="KW-0862">Zinc</keyword>
<proteinExistence type="inferred from homology"/>
<dbReference type="InterPro" id="IPR006913">
    <property type="entry name" value="CENP-V/GFA"/>
</dbReference>
<evidence type="ECO:0000259" key="5">
    <source>
        <dbReference type="PROSITE" id="PS51891"/>
    </source>
</evidence>
<evidence type="ECO:0000256" key="1">
    <source>
        <dbReference type="ARBA" id="ARBA00005495"/>
    </source>
</evidence>
<organism evidence="6">
    <name type="scientific">Methylophaga aminisulfidivorans</name>
    <dbReference type="NCBI Taxonomy" id="230105"/>
    <lineage>
        <taxon>Bacteria</taxon>
        <taxon>Pseudomonadati</taxon>
        <taxon>Pseudomonadota</taxon>
        <taxon>Gammaproteobacteria</taxon>
        <taxon>Thiotrichales</taxon>
        <taxon>Piscirickettsiaceae</taxon>
        <taxon>Methylophaga</taxon>
    </lineage>
</organism>
<comment type="similarity">
    <text evidence="1">Belongs to the Gfa family.</text>
</comment>
<sequence>MKKLNGSCLCGKVKIQIPDDFEYMGYCHCSDCRKFSGSDYASVGGLDSSKVEFISGESNVTYFSKTVETDLAFCSLCGSSLFSKKNLANKHNIRLGILNDTPTARPAFHIFVDSKAEWNNICDDLPQFKERPPKK</sequence>
<dbReference type="EMBL" id="DRHY01000237">
    <property type="protein sequence ID" value="HEC74832.1"/>
    <property type="molecule type" value="Genomic_DNA"/>
</dbReference>
<evidence type="ECO:0000256" key="4">
    <source>
        <dbReference type="ARBA" id="ARBA00023239"/>
    </source>
</evidence>
<dbReference type="InterPro" id="IPR011057">
    <property type="entry name" value="Mss4-like_sf"/>
</dbReference>
<dbReference type="SUPFAM" id="SSF51316">
    <property type="entry name" value="Mss4-like"/>
    <property type="match status" value="1"/>
</dbReference>
<evidence type="ECO:0000256" key="3">
    <source>
        <dbReference type="ARBA" id="ARBA00022833"/>
    </source>
</evidence>
<name>A0A7C2A872_9GAMM</name>
<reference evidence="6" key="1">
    <citation type="journal article" date="2020" name="mSystems">
        <title>Genome- and Community-Level Interaction Insights into Carbon Utilization and Element Cycling Functions of Hydrothermarchaeota in Hydrothermal Sediment.</title>
        <authorList>
            <person name="Zhou Z."/>
            <person name="Liu Y."/>
            <person name="Xu W."/>
            <person name="Pan J."/>
            <person name="Luo Z.H."/>
            <person name="Li M."/>
        </authorList>
    </citation>
    <scope>NUCLEOTIDE SEQUENCE [LARGE SCALE GENOMIC DNA]</scope>
    <source>
        <strain evidence="6">HyVt-380</strain>
    </source>
</reference>
<accession>A0A7C2A872</accession>